<dbReference type="PANTHER" id="PTHR30258">
    <property type="entry name" value="TYPE II SECRETION SYSTEM PROTEIN GSPE-RELATED"/>
    <property type="match status" value="1"/>
</dbReference>
<evidence type="ECO:0000259" key="3">
    <source>
        <dbReference type="Pfam" id="PF00437"/>
    </source>
</evidence>
<keyword evidence="1" id="KW-0547">Nucleotide-binding</keyword>
<protein>
    <recommendedName>
        <fullName evidence="3">Bacterial type II secretion system protein E domain-containing protein</fullName>
    </recommendedName>
</protein>
<evidence type="ECO:0000256" key="1">
    <source>
        <dbReference type="ARBA" id="ARBA00022741"/>
    </source>
</evidence>
<reference evidence="4" key="1">
    <citation type="journal article" date="2020" name="Microb. Genom.">
        <title>Genetic diversity of clinical and environmental Mucorales isolates obtained from an investigation of mucormycosis cases among solid organ transplant recipients.</title>
        <authorList>
            <person name="Nguyen M.H."/>
            <person name="Kaul D."/>
            <person name="Muto C."/>
            <person name="Cheng S.J."/>
            <person name="Richter R.A."/>
            <person name="Bruno V.M."/>
            <person name="Liu G."/>
            <person name="Beyhan S."/>
            <person name="Sundermann A.J."/>
            <person name="Mounaud S."/>
            <person name="Pasculle A.W."/>
            <person name="Nierman W.C."/>
            <person name="Driscoll E."/>
            <person name="Cumbie R."/>
            <person name="Clancy C.J."/>
            <person name="Dupont C.L."/>
        </authorList>
    </citation>
    <scope>NUCLEOTIDE SEQUENCE</scope>
    <source>
        <strain evidence="4">GL11</strain>
    </source>
</reference>
<proteinExistence type="predicted"/>
<dbReference type="PANTHER" id="PTHR30258:SF2">
    <property type="entry name" value="COMG OPERON PROTEIN 1"/>
    <property type="match status" value="1"/>
</dbReference>
<sequence length="108" mass="11785">MINALLAQAARDGASDLHIEPFETHSVVRYRVDGTLRGMVQPRRALHAALVSRIKIMAHLDIAEKRLPQDGRIAIRVGGRPLDIRVMPAACSCSGAAWPTTPWRPSPG</sequence>
<name>A0A9P7BIZ2_RHIOR</name>
<dbReference type="Pfam" id="PF00437">
    <property type="entry name" value="T2SSE"/>
    <property type="match status" value="1"/>
</dbReference>
<dbReference type="Proteomes" id="UP000716291">
    <property type="component" value="Unassembled WGS sequence"/>
</dbReference>
<dbReference type="GO" id="GO:0005524">
    <property type="term" value="F:ATP binding"/>
    <property type="evidence" value="ECO:0007669"/>
    <property type="project" value="UniProtKB-KW"/>
</dbReference>
<organism evidence="4 5">
    <name type="scientific">Rhizopus oryzae</name>
    <name type="common">Mucormycosis agent</name>
    <name type="synonym">Rhizopus arrhizus var. delemar</name>
    <dbReference type="NCBI Taxonomy" id="64495"/>
    <lineage>
        <taxon>Eukaryota</taxon>
        <taxon>Fungi</taxon>
        <taxon>Fungi incertae sedis</taxon>
        <taxon>Mucoromycota</taxon>
        <taxon>Mucoromycotina</taxon>
        <taxon>Mucoromycetes</taxon>
        <taxon>Mucorales</taxon>
        <taxon>Mucorineae</taxon>
        <taxon>Rhizopodaceae</taxon>
        <taxon>Rhizopus</taxon>
    </lineage>
</organism>
<dbReference type="SUPFAM" id="SSF52540">
    <property type="entry name" value="P-loop containing nucleoside triphosphate hydrolases"/>
    <property type="match status" value="1"/>
</dbReference>
<dbReference type="AlphaFoldDB" id="A0A9P7BIZ2"/>
<dbReference type="InterPro" id="IPR027417">
    <property type="entry name" value="P-loop_NTPase"/>
</dbReference>
<evidence type="ECO:0000256" key="2">
    <source>
        <dbReference type="ARBA" id="ARBA00022840"/>
    </source>
</evidence>
<accession>A0A9P7BIZ2</accession>
<evidence type="ECO:0000313" key="4">
    <source>
        <dbReference type="EMBL" id="KAG1275932.1"/>
    </source>
</evidence>
<dbReference type="GO" id="GO:0016887">
    <property type="term" value="F:ATP hydrolysis activity"/>
    <property type="evidence" value="ECO:0007669"/>
    <property type="project" value="TreeGrafter"/>
</dbReference>
<dbReference type="EMBL" id="JAANQT010009882">
    <property type="protein sequence ID" value="KAG1275932.1"/>
    <property type="molecule type" value="Genomic_DNA"/>
</dbReference>
<dbReference type="Gene3D" id="3.30.450.90">
    <property type="match status" value="1"/>
</dbReference>
<keyword evidence="5" id="KW-1185">Reference proteome</keyword>
<feature type="domain" description="Bacterial type II secretion system protein E" evidence="3">
    <location>
        <begin position="2"/>
        <end position="88"/>
    </location>
</feature>
<dbReference type="GO" id="GO:0005886">
    <property type="term" value="C:plasma membrane"/>
    <property type="evidence" value="ECO:0007669"/>
    <property type="project" value="TreeGrafter"/>
</dbReference>
<keyword evidence="2" id="KW-0067">ATP-binding</keyword>
<gene>
    <name evidence="4" type="ORF">G6F64_014840</name>
</gene>
<evidence type="ECO:0000313" key="5">
    <source>
        <dbReference type="Proteomes" id="UP000716291"/>
    </source>
</evidence>
<comment type="caution">
    <text evidence="4">The sequence shown here is derived from an EMBL/GenBank/DDBJ whole genome shotgun (WGS) entry which is preliminary data.</text>
</comment>
<dbReference type="InterPro" id="IPR001482">
    <property type="entry name" value="T2SS/T4SS_dom"/>
</dbReference>